<evidence type="ECO:0000313" key="1">
    <source>
        <dbReference type="EMBL" id="KKN16216.1"/>
    </source>
</evidence>
<proteinExistence type="predicted"/>
<gene>
    <name evidence="1" type="ORF">LCGC14_0978090</name>
</gene>
<organism evidence="1">
    <name type="scientific">marine sediment metagenome</name>
    <dbReference type="NCBI Taxonomy" id="412755"/>
    <lineage>
        <taxon>unclassified sequences</taxon>
        <taxon>metagenomes</taxon>
        <taxon>ecological metagenomes</taxon>
    </lineage>
</organism>
<name>A0A0F9QSX7_9ZZZZ</name>
<dbReference type="AlphaFoldDB" id="A0A0F9QSX7"/>
<sequence length="37" mass="4258">MKAKCPCCGNEVTVKYVPAKWQNQTPRVVVTHNKWGR</sequence>
<dbReference type="EMBL" id="LAZR01003636">
    <property type="protein sequence ID" value="KKN16216.1"/>
    <property type="molecule type" value="Genomic_DNA"/>
</dbReference>
<protein>
    <submittedName>
        <fullName evidence="1">Uncharacterized protein</fullName>
    </submittedName>
</protein>
<accession>A0A0F9QSX7</accession>
<comment type="caution">
    <text evidence="1">The sequence shown here is derived from an EMBL/GenBank/DDBJ whole genome shotgun (WGS) entry which is preliminary data.</text>
</comment>
<reference evidence="1" key="1">
    <citation type="journal article" date="2015" name="Nature">
        <title>Complex archaea that bridge the gap between prokaryotes and eukaryotes.</title>
        <authorList>
            <person name="Spang A."/>
            <person name="Saw J.H."/>
            <person name="Jorgensen S.L."/>
            <person name="Zaremba-Niedzwiedzka K."/>
            <person name="Martijn J."/>
            <person name="Lind A.E."/>
            <person name="van Eijk R."/>
            <person name="Schleper C."/>
            <person name="Guy L."/>
            <person name="Ettema T.J."/>
        </authorList>
    </citation>
    <scope>NUCLEOTIDE SEQUENCE</scope>
</reference>